<dbReference type="AlphaFoldDB" id="A0A3F3QBP6"/>
<reference evidence="1 2" key="1">
    <citation type="submission" date="2018-07" db="EMBL/GenBank/DDBJ databases">
        <title>The genomes of Aspergillus section Nigri reveals drivers in fungal speciation.</title>
        <authorList>
            <consortium name="DOE Joint Genome Institute"/>
            <person name="Vesth T.C."/>
            <person name="Nybo J."/>
            <person name="Theobald S."/>
            <person name="Brandl J."/>
            <person name="Frisvad J.C."/>
            <person name="Nielsen K.F."/>
            <person name="Lyhne E.K."/>
            <person name="Kogle M.E."/>
            <person name="Kuo A."/>
            <person name="Riley R."/>
            <person name="Clum A."/>
            <person name="Nolan M."/>
            <person name="Lipzen A."/>
            <person name="Salamov A."/>
            <person name="Henrissat B."/>
            <person name="Wiebenga A."/>
            <person name="De vries R.P."/>
            <person name="Grigoriev I.V."/>
            <person name="Mortensen U.H."/>
            <person name="Andersen M.R."/>
            <person name="Baker S.E."/>
        </authorList>
    </citation>
    <scope>NUCLEOTIDE SEQUENCE [LARGE SCALE GENOMIC DNA]</scope>
    <source>
        <strain evidence="1 2">CBS 139.54b</strain>
    </source>
</reference>
<proteinExistence type="predicted"/>
<sequence>MTCRPTEAASSFSDECSTICYLTFFFSLFFTSPHTVSLPPLSFPFPSFLSYCLSLTSFHE</sequence>
<evidence type="ECO:0000313" key="2">
    <source>
        <dbReference type="Proteomes" id="UP000253729"/>
    </source>
</evidence>
<protein>
    <submittedName>
        <fullName evidence="1">Uncharacterized protein</fullName>
    </submittedName>
</protein>
<dbReference type="GeneID" id="38133513"/>
<dbReference type="RefSeq" id="XP_026629552.1">
    <property type="nucleotide sequence ID" value="XM_026765157.1"/>
</dbReference>
<organism evidence="1 2">
    <name type="scientific">Aspergillus welwitschiae</name>
    <dbReference type="NCBI Taxonomy" id="1341132"/>
    <lineage>
        <taxon>Eukaryota</taxon>
        <taxon>Fungi</taxon>
        <taxon>Dikarya</taxon>
        <taxon>Ascomycota</taxon>
        <taxon>Pezizomycotina</taxon>
        <taxon>Eurotiomycetes</taxon>
        <taxon>Eurotiomycetidae</taxon>
        <taxon>Eurotiales</taxon>
        <taxon>Aspergillaceae</taxon>
        <taxon>Aspergillus</taxon>
        <taxon>Aspergillus subgen. Circumdati</taxon>
    </lineage>
</organism>
<accession>A0A3F3QBP6</accession>
<gene>
    <name evidence="1" type="ORF">BDQ94DRAFT_137973</name>
</gene>
<evidence type="ECO:0000313" key="1">
    <source>
        <dbReference type="EMBL" id="RDH36530.1"/>
    </source>
</evidence>
<keyword evidence="2" id="KW-1185">Reference proteome</keyword>
<name>A0A3F3QBP6_9EURO</name>
<dbReference type="EMBL" id="KZ852037">
    <property type="protein sequence ID" value="RDH36530.1"/>
    <property type="molecule type" value="Genomic_DNA"/>
</dbReference>
<dbReference type="Proteomes" id="UP000253729">
    <property type="component" value="Unassembled WGS sequence"/>
</dbReference>